<proteinExistence type="predicted"/>
<gene>
    <name evidence="1" type="ORF">MM415B00842_0029</name>
    <name evidence="2" type="ORF">TM448B01390_0016</name>
</gene>
<dbReference type="EMBL" id="MT141459">
    <property type="protein sequence ID" value="QJA62008.1"/>
    <property type="molecule type" value="Genomic_DNA"/>
</dbReference>
<sequence>MRIMQVKEYNESIARVEEQEALARWRAKDNGYGYPVRTMFYFSRTDNKGYALGDRVKGYVAFDDCKASFGMNEQKAIERFNR</sequence>
<accession>A0A6M3IXF8</accession>
<dbReference type="EMBL" id="MT144750">
    <property type="protein sequence ID" value="QJH98736.1"/>
    <property type="molecule type" value="Genomic_DNA"/>
</dbReference>
<evidence type="ECO:0000313" key="1">
    <source>
        <dbReference type="EMBL" id="QJA62008.1"/>
    </source>
</evidence>
<dbReference type="AlphaFoldDB" id="A0A6M3IXF8"/>
<protein>
    <submittedName>
        <fullName evidence="1">Uncharacterized protein</fullName>
    </submittedName>
</protein>
<name>A0A6M3IXF8_9ZZZZ</name>
<reference evidence="1" key="1">
    <citation type="submission" date="2020-03" db="EMBL/GenBank/DDBJ databases">
        <title>The deep terrestrial virosphere.</title>
        <authorList>
            <person name="Holmfeldt K."/>
            <person name="Nilsson E."/>
            <person name="Simone D."/>
            <person name="Lopez-Fernandez M."/>
            <person name="Wu X."/>
            <person name="de Brujin I."/>
            <person name="Lundin D."/>
            <person name="Andersson A."/>
            <person name="Bertilsson S."/>
            <person name="Dopson M."/>
        </authorList>
    </citation>
    <scope>NUCLEOTIDE SEQUENCE</scope>
    <source>
        <strain evidence="1">MM415B00842</strain>
        <strain evidence="2">TM448B01390</strain>
    </source>
</reference>
<organism evidence="1">
    <name type="scientific">viral metagenome</name>
    <dbReference type="NCBI Taxonomy" id="1070528"/>
    <lineage>
        <taxon>unclassified sequences</taxon>
        <taxon>metagenomes</taxon>
        <taxon>organismal metagenomes</taxon>
    </lineage>
</organism>
<evidence type="ECO:0000313" key="2">
    <source>
        <dbReference type="EMBL" id="QJH98736.1"/>
    </source>
</evidence>